<dbReference type="PROSITE" id="PS00108">
    <property type="entry name" value="PROTEIN_KINASE_ST"/>
    <property type="match status" value="1"/>
</dbReference>
<dbReference type="EMBL" id="JACHDZ010000004">
    <property type="protein sequence ID" value="MBB5344585.1"/>
    <property type="molecule type" value="Genomic_DNA"/>
</dbReference>
<evidence type="ECO:0000313" key="2">
    <source>
        <dbReference type="EMBL" id="MBB5344585.1"/>
    </source>
</evidence>
<accession>A0A7W8N618</accession>
<reference evidence="2 3" key="1">
    <citation type="submission" date="2020-08" db="EMBL/GenBank/DDBJ databases">
        <title>Genomic Encyclopedia of Type Strains, Phase IV (KMG-V): Genome sequencing to study the core and pangenomes of soil and plant-associated prokaryotes.</title>
        <authorList>
            <person name="Whitman W."/>
        </authorList>
    </citation>
    <scope>NUCLEOTIDE SEQUENCE [LARGE SCALE GENOMIC DNA]</scope>
    <source>
        <strain evidence="2 3">M8US30</strain>
    </source>
</reference>
<keyword evidence="2" id="KW-0723">Serine/threonine-protein kinase</keyword>
<evidence type="ECO:0000259" key="1">
    <source>
        <dbReference type="PROSITE" id="PS50011"/>
    </source>
</evidence>
<dbReference type="GO" id="GO:0005737">
    <property type="term" value="C:cytoplasm"/>
    <property type="evidence" value="ECO:0007669"/>
    <property type="project" value="TreeGrafter"/>
</dbReference>
<protein>
    <submittedName>
        <fullName evidence="2">Serine/threonine protein kinase</fullName>
    </submittedName>
</protein>
<sequence>MSLSTESSDKVRELASASGKYELISQYTDGMNGYAFRAKHIPKGIEVFIKICDVDTESSEVFQEAKFLVTATADGDADHLVVLHDAEMLGEEYILMAMELVNGGNLSSKVIDNSIGQADAVNYAMDVLRGVGKLHKNQLLHRDLKPANILLSVNGEKSSAKVGDFGSVKRLTTSGGTVNSSRHSPIYVPPEGWTVPNAYGTRSDLYQVGIVLHEMVNGPLPYQLASHLDNAGIKKLHSQGYENLNEMDDCDACLLVNECIARRTMSQKLLALSPTQPYQSKRLTKIIKKATSPDVDDRYGSAVEFRGALQALHLPNWKRVGAGFEAIGWQGKDWLVSQVQKSGTLQYQISKRLVGGTYRKFGDPYPEAKDAFQTVEDQSE</sequence>
<gene>
    <name evidence="2" type="ORF">HDF10_002571</name>
</gene>
<evidence type="ECO:0000313" key="3">
    <source>
        <dbReference type="Proteomes" id="UP000569092"/>
    </source>
</evidence>
<name>A0A7W8N618_9BACT</name>
<feature type="domain" description="Protein kinase" evidence="1">
    <location>
        <begin position="21"/>
        <end position="312"/>
    </location>
</feature>
<dbReference type="InterPro" id="IPR008271">
    <property type="entry name" value="Ser/Thr_kinase_AS"/>
</dbReference>
<dbReference type="PROSITE" id="PS50011">
    <property type="entry name" value="PROTEIN_KINASE_DOM"/>
    <property type="match status" value="1"/>
</dbReference>
<keyword evidence="2" id="KW-0418">Kinase</keyword>
<dbReference type="PANTHER" id="PTHR24361">
    <property type="entry name" value="MITOGEN-ACTIVATED KINASE KINASE KINASE"/>
    <property type="match status" value="1"/>
</dbReference>
<dbReference type="SUPFAM" id="SSF56112">
    <property type="entry name" value="Protein kinase-like (PK-like)"/>
    <property type="match status" value="1"/>
</dbReference>
<comment type="caution">
    <text evidence="2">The sequence shown here is derived from an EMBL/GenBank/DDBJ whole genome shotgun (WGS) entry which is preliminary data.</text>
</comment>
<organism evidence="2 3">
    <name type="scientific">Tunturiibacter lichenicola</name>
    <dbReference type="NCBI Taxonomy" id="2051959"/>
    <lineage>
        <taxon>Bacteria</taxon>
        <taxon>Pseudomonadati</taxon>
        <taxon>Acidobacteriota</taxon>
        <taxon>Terriglobia</taxon>
        <taxon>Terriglobales</taxon>
        <taxon>Acidobacteriaceae</taxon>
        <taxon>Tunturiibacter</taxon>
    </lineage>
</organism>
<dbReference type="GO" id="GO:0004674">
    <property type="term" value="F:protein serine/threonine kinase activity"/>
    <property type="evidence" value="ECO:0007669"/>
    <property type="project" value="UniProtKB-KW"/>
</dbReference>
<proteinExistence type="predicted"/>
<dbReference type="AlphaFoldDB" id="A0A7W8N618"/>
<dbReference type="InterPro" id="IPR000719">
    <property type="entry name" value="Prot_kinase_dom"/>
</dbReference>
<dbReference type="GO" id="GO:0005524">
    <property type="term" value="F:ATP binding"/>
    <property type="evidence" value="ECO:0007669"/>
    <property type="project" value="InterPro"/>
</dbReference>
<dbReference type="SMART" id="SM00220">
    <property type="entry name" value="S_TKc"/>
    <property type="match status" value="1"/>
</dbReference>
<dbReference type="Pfam" id="PF00069">
    <property type="entry name" value="Pkinase"/>
    <property type="match status" value="1"/>
</dbReference>
<dbReference type="Proteomes" id="UP000569092">
    <property type="component" value="Unassembled WGS sequence"/>
</dbReference>
<keyword evidence="2" id="KW-0808">Transferase</keyword>
<dbReference type="InterPro" id="IPR053235">
    <property type="entry name" value="Ser_Thr_kinase"/>
</dbReference>
<dbReference type="InterPro" id="IPR011009">
    <property type="entry name" value="Kinase-like_dom_sf"/>
</dbReference>
<dbReference type="Gene3D" id="1.10.510.10">
    <property type="entry name" value="Transferase(Phosphotransferase) domain 1"/>
    <property type="match status" value="1"/>
</dbReference>